<name>A0ABT4W8I2_9FLAO</name>
<proteinExistence type="predicted"/>
<organism evidence="1 2">
    <name type="scientific">Flavobacterium azizsancarii</name>
    <dbReference type="NCBI Taxonomy" id="2961580"/>
    <lineage>
        <taxon>Bacteria</taxon>
        <taxon>Pseudomonadati</taxon>
        <taxon>Bacteroidota</taxon>
        <taxon>Flavobacteriia</taxon>
        <taxon>Flavobacteriales</taxon>
        <taxon>Flavobacteriaceae</taxon>
        <taxon>Flavobacterium</taxon>
    </lineage>
</organism>
<evidence type="ECO:0000313" key="2">
    <source>
        <dbReference type="Proteomes" id="UP001212170"/>
    </source>
</evidence>
<dbReference type="RefSeq" id="WP_271334700.1">
    <property type="nucleotide sequence ID" value="NZ_JAMZNK010000005.1"/>
</dbReference>
<dbReference type="EMBL" id="JAMZNK010000005">
    <property type="protein sequence ID" value="MDA6068865.1"/>
    <property type="molecule type" value="Genomic_DNA"/>
</dbReference>
<dbReference type="Proteomes" id="UP001212170">
    <property type="component" value="Unassembled WGS sequence"/>
</dbReference>
<sequence length="116" mass="12275">MASISSLGAYPYYSIVGKKKGDNADSIGVSIDHSYSVGTYPASSVLLNGGENTVHVASAYCRINGTLYNLESGSVIITSKSATRMKGSYSFVVSDFDKINKKSITGSFDISIVDLN</sequence>
<evidence type="ECO:0000313" key="1">
    <source>
        <dbReference type="EMBL" id="MDA6068865.1"/>
    </source>
</evidence>
<gene>
    <name evidence="1" type="ORF">NJT12_04450</name>
</gene>
<keyword evidence="2" id="KW-1185">Reference proteome</keyword>
<comment type="caution">
    <text evidence="1">The sequence shown here is derived from an EMBL/GenBank/DDBJ whole genome shotgun (WGS) entry which is preliminary data.</text>
</comment>
<accession>A0ABT4W8I2</accession>
<protein>
    <submittedName>
        <fullName evidence="1">Uncharacterized protein</fullName>
    </submittedName>
</protein>
<reference evidence="1 2" key="1">
    <citation type="journal article" date="2023" name="Chemosphere">
        <title>Whole genome analysis of Flavobacterium aziz-sancarii sp. nov., isolated from Ardley Island (Antarctica), revealed a rich resistome and bioremediation potential.</title>
        <authorList>
            <person name="Otur C."/>
            <person name="Okay S."/>
            <person name="Kurt-Kizildogan A."/>
        </authorList>
    </citation>
    <scope>NUCLEOTIDE SEQUENCE [LARGE SCALE GENOMIC DNA]</scope>
    <source>
        <strain evidence="1 2">AC</strain>
    </source>
</reference>